<dbReference type="GO" id="GO:0004467">
    <property type="term" value="F:long-chain fatty acid-CoA ligase activity"/>
    <property type="evidence" value="ECO:0007669"/>
    <property type="project" value="UniProtKB-EC"/>
</dbReference>
<organism evidence="11 12">
    <name type="scientific">Oceanibacterium hippocampi</name>
    <dbReference type="NCBI Taxonomy" id="745714"/>
    <lineage>
        <taxon>Bacteria</taxon>
        <taxon>Pseudomonadati</taxon>
        <taxon>Pseudomonadota</taxon>
        <taxon>Alphaproteobacteria</taxon>
        <taxon>Sneathiellales</taxon>
        <taxon>Sneathiellaceae</taxon>
        <taxon>Oceanibacterium</taxon>
    </lineage>
</organism>
<dbReference type="InterPro" id="IPR025110">
    <property type="entry name" value="AMP-bd_C"/>
</dbReference>
<evidence type="ECO:0000256" key="4">
    <source>
        <dbReference type="ARBA" id="ARBA00023136"/>
    </source>
</evidence>
<dbReference type="Proteomes" id="UP000193200">
    <property type="component" value="Unassembled WGS sequence"/>
</dbReference>
<dbReference type="GO" id="GO:0016020">
    <property type="term" value="C:membrane"/>
    <property type="evidence" value="ECO:0007669"/>
    <property type="project" value="UniProtKB-SubCell"/>
</dbReference>
<dbReference type="InterPro" id="IPR045851">
    <property type="entry name" value="AMP-bd_C_sf"/>
</dbReference>
<keyword evidence="8" id="KW-0812">Transmembrane</keyword>
<dbReference type="CDD" id="cd05936">
    <property type="entry name" value="FC-FACS_FadD_like"/>
    <property type="match status" value="1"/>
</dbReference>
<keyword evidence="4 8" id="KW-0472">Membrane</keyword>
<keyword evidence="3 11" id="KW-0436">Ligase</keyword>
<name>A0A1Y5S1F2_9PROT</name>
<dbReference type="Gene3D" id="3.40.50.12780">
    <property type="entry name" value="N-terminal domain of ligase-like"/>
    <property type="match status" value="1"/>
</dbReference>
<sequence length="571" mass="62027">MTAPIWEKAYVPGVTWAIDLPTEPVQSLIDDAVRQWPDNIVTDFMGKTISYREMGAMIDKAAAGFQKLGVGPGVHVGLFLPNSPHYIVAFFGVLKAGGTIVNYSPLDAAKTLEHKIEDSHTDFIVTLNLNALYPQMAGMLGKTRVKKLIVGNLPEVLPFPKSLLYPLVKSKDIAKVPADDRHLTFKQLLDNDGRYTPHPIADTKEAVAVLQYTGGTTGLPKGAMLTHYNLMAAQTMLRAMNQGTNPLLEEGRETVLAVLPLFHIYALTVIMTLGIAGGARLILHPRFELEAVMTDLVKKKPTMFPGVPTMYSAILGHPKIAEFDLSSLKFCASGGAPLPVEVQERFQQVTGCRLLEGWGMTETSPAGTSTPNTGKIVKGACGVPLPGIEMKIVDVADNTKDMATGEIGEITIRGPNVMKGYWNKPEATAAAFTSDGFFLTGDTGFFDEDGYLHIVDRTKDMITSGGFNVYPRLIEEAIYELGIADEVTVIGIPDEYRGEAAKAFIKLSAGASELDIETLRGKLKDRLGKHELPAEVEYRDSLPKTIVGKLTKKELVEEERAKRAGKKTAGA</sequence>
<evidence type="ECO:0000313" key="12">
    <source>
        <dbReference type="Proteomes" id="UP000193200"/>
    </source>
</evidence>
<evidence type="ECO:0000256" key="3">
    <source>
        <dbReference type="ARBA" id="ARBA00022598"/>
    </source>
</evidence>
<dbReference type="RefSeq" id="WP_085882262.1">
    <property type="nucleotide sequence ID" value="NZ_FWFR01000001.1"/>
</dbReference>
<dbReference type="PANTHER" id="PTHR43767:SF8">
    <property type="entry name" value="LONG-CHAIN-FATTY-ACID--COA LIGASE"/>
    <property type="match status" value="1"/>
</dbReference>
<dbReference type="PROSITE" id="PS00455">
    <property type="entry name" value="AMP_BINDING"/>
    <property type="match status" value="1"/>
</dbReference>
<dbReference type="EC" id="6.2.1.3" evidence="5"/>
<keyword evidence="8" id="KW-1133">Transmembrane helix</keyword>
<evidence type="ECO:0000256" key="2">
    <source>
        <dbReference type="ARBA" id="ARBA00005005"/>
    </source>
</evidence>
<comment type="subcellular location">
    <subcellularLocation>
        <location evidence="1">Membrane</location>
        <topology evidence="1">Peripheral membrane protein</topology>
    </subcellularLocation>
</comment>
<feature type="transmembrane region" description="Helical" evidence="8">
    <location>
        <begin position="262"/>
        <end position="283"/>
    </location>
</feature>
<dbReference type="SUPFAM" id="SSF56801">
    <property type="entry name" value="Acetyl-CoA synthetase-like"/>
    <property type="match status" value="1"/>
</dbReference>
<evidence type="ECO:0000256" key="6">
    <source>
        <dbReference type="ARBA" id="ARBA00039545"/>
    </source>
</evidence>
<accession>A0A1Y5S1F2</accession>
<dbReference type="InterPro" id="IPR042099">
    <property type="entry name" value="ANL_N_sf"/>
</dbReference>
<reference evidence="11 12" key="1">
    <citation type="submission" date="2017-03" db="EMBL/GenBank/DDBJ databases">
        <authorList>
            <person name="Afonso C.L."/>
            <person name="Miller P.J."/>
            <person name="Scott M.A."/>
            <person name="Spackman E."/>
            <person name="Goraichik I."/>
            <person name="Dimitrov K.M."/>
            <person name="Suarez D.L."/>
            <person name="Swayne D.E."/>
        </authorList>
    </citation>
    <scope>NUCLEOTIDE SEQUENCE [LARGE SCALE GENOMIC DNA]</scope>
    <source>
        <strain evidence="11 12">CECT 7691</strain>
    </source>
</reference>
<dbReference type="FunCoup" id="A0A1Y5S1F2">
    <property type="interactions" value="417"/>
</dbReference>
<dbReference type="InterPro" id="IPR000873">
    <property type="entry name" value="AMP-dep_synth/lig_dom"/>
</dbReference>
<dbReference type="InterPro" id="IPR050237">
    <property type="entry name" value="ATP-dep_AMP-bd_enzyme"/>
</dbReference>
<protein>
    <recommendedName>
        <fullName evidence="6">Long-chain-fatty-acid--CoA ligase</fullName>
        <ecNumber evidence="5">6.2.1.3</ecNumber>
    </recommendedName>
    <alternativeName>
        <fullName evidence="7">Long-chain acyl-CoA synthetase</fullName>
    </alternativeName>
</protein>
<feature type="domain" description="AMP-dependent synthetase/ligase" evidence="9">
    <location>
        <begin position="30"/>
        <end position="422"/>
    </location>
</feature>
<evidence type="ECO:0000256" key="5">
    <source>
        <dbReference type="ARBA" id="ARBA00026121"/>
    </source>
</evidence>
<evidence type="ECO:0000259" key="9">
    <source>
        <dbReference type="Pfam" id="PF00501"/>
    </source>
</evidence>
<comment type="pathway">
    <text evidence="2">Lipid metabolism; fatty acid beta-oxidation.</text>
</comment>
<dbReference type="InParanoid" id="A0A1Y5S1F2"/>
<dbReference type="EMBL" id="FWFR01000001">
    <property type="protein sequence ID" value="SLN29450.1"/>
    <property type="molecule type" value="Genomic_DNA"/>
</dbReference>
<dbReference type="Pfam" id="PF13193">
    <property type="entry name" value="AMP-binding_C"/>
    <property type="match status" value="1"/>
</dbReference>
<dbReference type="AlphaFoldDB" id="A0A1Y5S1F2"/>
<dbReference type="Pfam" id="PF00501">
    <property type="entry name" value="AMP-binding"/>
    <property type="match status" value="1"/>
</dbReference>
<dbReference type="InterPro" id="IPR020845">
    <property type="entry name" value="AMP-binding_CS"/>
</dbReference>
<keyword evidence="12" id="KW-1185">Reference proteome</keyword>
<evidence type="ECO:0000256" key="8">
    <source>
        <dbReference type="SAM" id="Phobius"/>
    </source>
</evidence>
<evidence type="ECO:0000256" key="1">
    <source>
        <dbReference type="ARBA" id="ARBA00004170"/>
    </source>
</evidence>
<gene>
    <name evidence="11" type="primary">fadD_2</name>
    <name evidence="11" type="ORF">OCH7691_00991</name>
</gene>
<dbReference type="OrthoDB" id="9803968at2"/>
<dbReference type="Gene3D" id="3.30.300.30">
    <property type="match status" value="1"/>
</dbReference>
<feature type="domain" description="AMP-binding enzyme C-terminal" evidence="10">
    <location>
        <begin position="474"/>
        <end position="549"/>
    </location>
</feature>
<dbReference type="PANTHER" id="PTHR43767">
    <property type="entry name" value="LONG-CHAIN-FATTY-ACID--COA LIGASE"/>
    <property type="match status" value="1"/>
</dbReference>
<evidence type="ECO:0000259" key="10">
    <source>
        <dbReference type="Pfam" id="PF13193"/>
    </source>
</evidence>
<evidence type="ECO:0000256" key="7">
    <source>
        <dbReference type="ARBA" id="ARBA00042773"/>
    </source>
</evidence>
<proteinExistence type="predicted"/>
<evidence type="ECO:0000313" key="11">
    <source>
        <dbReference type="EMBL" id="SLN29450.1"/>
    </source>
</evidence>